<comment type="caution">
    <text evidence="1">The sequence shown here is derived from an EMBL/GenBank/DDBJ whole genome shotgun (WGS) entry which is preliminary data.</text>
</comment>
<dbReference type="Proteomes" id="UP000237105">
    <property type="component" value="Unassembled WGS sequence"/>
</dbReference>
<accession>A0A2P5E1W5</accession>
<name>A0A2P5E1W5_PARAD</name>
<dbReference type="AlphaFoldDB" id="A0A2P5E1W5"/>
<protein>
    <submittedName>
        <fullName evidence="1">Uncharacterized protein</fullName>
    </submittedName>
</protein>
<organism evidence="1 2">
    <name type="scientific">Parasponia andersonii</name>
    <name type="common">Sponia andersonii</name>
    <dbReference type="NCBI Taxonomy" id="3476"/>
    <lineage>
        <taxon>Eukaryota</taxon>
        <taxon>Viridiplantae</taxon>
        <taxon>Streptophyta</taxon>
        <taxon>Embryophyta</taxon>
        <taxon>Tracheophyta</taxon>
        <taxon>Spermatophyta</taxon>
        <taxon>Magnoliopsida</taxon>
        <taxon>eudicotyledons</taxon>
        <taxon>Gunneridae</taxon>
        <taxon>Pentapetalae</taxon>
        <taxon>rosids</taxon>
        <taxon>fabids</taxon>
        <taxon>Rosales</taxon>
        <taxon>Cannabaceae</taxon>
        <taxon>Parasponia</taxon>
    </lineage>
</organism>
<dbReference type="OrthoDB" id="10368521at2759"/>
<proteinExistence type="predicted"/>
<feature type="non-terminal residue" evidence="1">
    <location>
        <position position="1"/>
    </location>
</feature>
<gene>
    <name evidence="1" type="ORF">PanWU01x14_012750</name>
</gene>
<keyword evidence="2" id="KW-1185">Reference proteome</keyword>
<reference evidence="2" key="1">
    <citation type="submission" date="2016-06" db="EMBL/GenBank/DDBJ databases">
        <title>Parallel loss of symbiosis genes in relatives of nitrogen-fixing non-legume Parasponia.</title>
        <authorList>
            <person name="Van Velzen R."/>
            <person name="Holmer R."/>
            <person name="Bu F."/>
            <person name="Rutten L."/>
            <person name="Van Zeijl A."/>
            <person name="Liu W."/>
            <person name="Santuari L."/>
            <person name="Cao Q."/>
            <person name="Sharma T."/>
            <person name="Shen D."/>
            <person name="Roswanjaya Y."/>
            <person name="Wardhani T."/>
            <person name="Kalhor M.S."/>
            <person name="Jansen J."/>
            <person name="Van den Hoogen J."/>
            <person name="Gungor B."/>
            <person name="Hartog M."/>
            <person name="Hontelez J."/>
            <person name="Verver J."/>
            <person name="Yang W.-C."/>
            <person name="Schijlen E."/>
            <person name="Repin R."/>
            <person name="Schilthuizen M."/>
            <person name="Schranz E."/>
            <person name="Heidstra R."/>
            <person name="Miyata K."/>
            <person name="Fedorova E."/>
            <person name="Kohlen W."/>
            <person name="Bisseling T."/>
            <person name="Smit S."/>
            <person name="Geurts R."/>
        </authorList>
    </citation>
    <scope>NUCLEOTIDE SEQUENCE [LARGE SCALE GENOMIC DNA]</scope>
    <source>
        <strain evidence="2">cv. WU1-14</strain>
    </source>
</reference>
<sequence>EGVSSLRLVFYLSATRMFRVRSVLSPKVRSFIKRFGSHGEIYGELVCMKCEPWNLVGFQLGMQPHIKVGAWSVPHEF</sequence>
<evidence type="ECO:0000313" key="2">
    <source>
        <dbReference type="Proteomes" id="UP000237105"/>
    </source>
</evidence>
<evidence type="ECO:0000313" key="1">
    <source>
        <dbReference type="EMBL" id="PON79540.1"/>
    </source>
</evidence>
<dbReference type="EMBL" id="JXTB01000004">
    <property type="protein sequence ID" value="PON79540.1"/>
    <property type="molecule type" value="Genomic_DNA"/>
</dbReference>